<gene>
    <name evidence="2" type="ORF">PCOR1329_LOCUS47494</name>
</gene>
<protein>
    <submittedName>
        <fullName evidence="2">Uncharacterized protein</fullName>
    </submittedName>
</protein>
<dbReference type="Proteomes" id="UP001189429">
    <property type="component" value="Unassembled WGS sequence"/>
</dbReference>
<keyword evidence="1" id="KW-0732">Signal</keyword>
<evidence type="ECO:0000313" key="2">
    <source>
        <dbReference type="EMBL" id="CAK0857357.1"/>
    </source>
</evidence>
<accession>A0ABN9UF52</accession>
<sequence>MALPTRVAAAMALVLAAAGAAPPPEGCAAAAEESDGVGLLQAAGRSAQARSRSDTPSGGWVPRIARCGIVDVKCGTGCCSVTSTCTSDQKCKPLFGDVVEPTPGKVGCPIAFKDFGDGGCCPVATLLGPPETCVGLTCENILQYNCNITSGGSPTCTEGGEWPAGASTGITISGKTATPTVSQTCTLDGKSCYKYSVNAGGIKISDGISSPDCNY</sequence>
<keyword evidence="3" id="KW-1185">Reference proteome</keyword>
<organism evidence="2 3">
    <name type="scientific">Prorocentrum cordatum</name>
    <dbReference type="NCBI Taxonomy" id="2364126"/>
    <lineage>
        <taxon>Eukaryota</taxon>
        <taxon>Sar</taxon>
        <taxon>Alveolata</taxon>
        <taxon>Dinophyceae</taxon>
        <taxon>Prorocentrales</taxon>
        <taxon>Prorocentraceae</taxon>
        <taxon>Prorocentrum</taxon>
    </lineage>
</organism>
<comment type="caution">
    <text evidence="2">The sequence shown here is derived from an EMBL/GenBank/DDBJ whole genome shotgun (WGS) entry which is preliminary data.</text>
</comment>
<evidence type="ECO:0000256" key="1">
    <source>
        <dbReference type="SAM" id="SignalP"/>
    </source>
</evidence>
<evidence type="ECO:0000313" key="3">
    <source>
        <dbReference type="Proteomes" id="UP001189429"/>
    </source>
</evidence>
<name>A0ABN9UF52_9DINO</name>
<reference evidence="2" key="1">
    <citation type="submission" date="2023-10" db="EMBL/GenBank/DDBJ databases">
        <authorList>
            <person name="Chen Y."/>
            <person name="Shah S."/>
            <person name="Dougan E. K."/>
            <person name="Thang M."/>
            <person name="Chan C."/>
        </authorList>
    </citation>
    <scope>NUCLEOTIDE SEQUENCE [LARGE SCALE GENOMIC DNA]</scope>
</reference>
<proteinExistence type="predicted"/>
<dbReference type="EMBL" id="CAUYUJ010015724">
    <property type="protein sequence ID" value="CAK0857357.1"/>
    <property type="molecule type" value="Genomic_DNA"/>
</dbReference>
<feature type="signal peptide" evidence="1">
    <location>
        <begin position="1"/>
        <end position="20"/>
    </location>
</feature>
<feature type="chain" id="PRO_5045514964" evidence="1">
    <location>
        <begin position="21"/>
        <end position="215"/>
    </location>
</feature>